<comment type="similarity">
    <text evidence="1">Belongs to the short-chain dehydrogenases/reductases (SDR) family.</text>
</comment>
<evidence type="ECO:0000256" key="2">
    <source>
        <dbReference type="ARBA" id="ARBA00023002"/>
    </source>
</evidence>
<sequence length="262" mass="28379">MALNPRIERWTGKTAWLVGASTGIGRATATALHAAGARVVVSARGREALDRFVSEHPGSDAIALDATDREALRDAAQHIARVHGRIDLAMYCAGTYKPMRAPAFDLDVALQHVQVNYVGALYMLDAVLPVLQAQAQAGQDAGHISLVSSVAGFRGLPQSLAYGPTKAALINLAETLYLDLQPQGIGVSVINPGFVETPLTAQNQFKMPALITPQDAAREILRGWKKGEFEIHFPKRFTFWMHALRHLGYGPYFAAVRRSTGL</sequence>
<dbReference type="InterPro" id="IPR002347">
    <property type="entry name" value="SDR_fam"/>
</dbReference>
<dbReference type="PANTHER" id="PTHR44196">
    <property type="entry name" value="DEHYDROGENASE/REDUCTASE SDR FAMILY MEMBER 7B"/>
    <property type="match status" value="1"/>
</dbReference>
<dbReference type="PRINTS" id="PR00081">
    <property type="entry name" value="GDHRDH"/>
</dbReference>
<dbReference type="PANTHER" id="PTHR44196:SF1">
    <property type="entry name" value="DEHYDROGENASE_REDUCTASE SDR FAMILY MEMBER 7B"/>
    <property type="match status" value="1"/>
</dbReference>
<evidence type="ECO:0000313" key="3">
    <source>
        <dbReference type="EMBL" id="RVU49089.1"/>
    </source>
</evidence>
<accession>A0A437RQM3</accession>
<comment type="caution">
    <text evidence="3">The sequence shown here is derived from an EMBL/GenBank/DDBJ whole genome shotgun (WGS) entry which is preliminary data.</text>
</comment>
<dbReference type="Proteomes" id="UP000285575">
    <property type="component" value="Unassembled WGS sequence"/>
</dbReference>
<evidence type="ECO:0000313" key="4">
    <source>
        <dbReference type="Proteomes" id="UP000285575"/>
    </source>
</evidence>
<dbReference type="Gene3D" id="3.40.50.720">
    <property type="entry name" value="NAD(P)-binding Rossmann-like Domain"/>
    <property type="match status" value="1"/>
</dbReference>
<dbReference type="GO" id="GO:0016020">
    <property type="term" value="C:membrane"/>
    <property type="evidence" value="ECO:0007669"/>
    <property type="project" value="TreeGrafter"/>
</dbReference>
<protein>
    <submittedName>
        <fullName evidence="3">SDR family NAD(P)-dependent oxidoreductase</fullName>
    </submittedName>
</protein>
<dbReference type="OrthoDB" id="9797538at2"/>
<proteinExistence type="inferred from homology"/>
<gene>
    <name evidence="3" type="ORF">EOE66_00430</name>
</gene>
<keyword evidence="2" id="KW-0560">Oxidoreductase</keyword>
<dbReference type="AlphaFoldDB" id="A0A437RQM3"/>
<dbReference type="SUPFAM" id="SSF51735">
    <property type="entry name" value="NAD(P)-binding Rossmann-fold domains"/>
    <property type="match status" value="1"/>
</dbReference>
<dbReference type="EMBL" id="SACR01000001">
    <property type="protein sequence ID" value="RVU49089.1"/>
    <property type="molecule type" value="Genomic_DNA"/>
</dbReference>
<dbReference type="RefSeq" id="WP_128226730.1">
    <property type="nucleotide sequence ID" value="NZ_SACR01000001.1"/>
</dbReference>
<evidence type="ECO:0000256" key="1">
    <source>
        <dbReference type="ARBA" id="ARBA00006484"/>
    </source>
</evidence>
<dbReference type="InterPro" id="IPR036291">
    <property type="entry name" value="NAD(P)-bd_dom_sf"/>
</dbReference>
<dbReference type="GO" id="GO:0016491">
    <property type="term" value="F:oxidoreductase activity"/>
    <property type="evidence" value="ECO:0007669"/>
    <property type="project" value="UniProtKB-KW"/>
</dbReference>
<name>A0A437RQM3_9BURK</name>
<organism evidence="3 4">
    <name type="scientific">Rubrivivax rivuli</name>
    <dbReference type="NCBI Taxonomy" id="1862385"/>
    <lineage>
        <taxon>Bacteria</taxon>
        <taxon>Pseudomonadati</taxon>
        <taxon>Pseudomonadota</taxon>
        <taxon>Betaproteobacteria</taxon>
        <taxon>Burkholderiales</taxon>
        <taxon>Sphaerotilaceae</taxon>
        <taxon>Rubrivivax</taxon>
    </lineage>
</organism>
<keyword evidence="4" id="KW-1185">Reference proteome</keyword>
<reference evidence="3 4" key="1">
    <citation type="submission" date="2019-01" db="EMBL/GenBank/DDBJ databases">
        <authorList>
            <person name="Chen W.-M."/>
        </authorList>
    </citation>
    <scope>NUCLEOTIDE SEQUENCE [LARGE SCALE GENOMIC DNA]</scope>
    <source>
        <strain evidence="3 4">KYPY4</strain>
    </source>
</reference>
<dbReference type="Pfam" id="PF00106">
    <property type="entry name" value="adh_short"/>
    <property type="match status" value="1"/>
</dbReference>